<evidence type="ECO:0000313" key="7">
    <source>
        <dbReference type="EMBL" id="GAA5496196.1"/>
    </source>
</evidence>
<dbReference type="InterPro" id="IPR010432">
    <property type="entry name" value="RDD"/>
</dbReference>
<comment type="caution">
    <text evidence="7">The sequence shown here is derived from an EMBL/GenBank/DDBJ whole genome shotgun (WGS) entry which is preliminary data.</text>
</comment>
<comment type="subcellular location">
    <subcellularLocation>
        <location evidence="1">Membrane</location>
        <topology evidence="1">Multi-pass membrane protein</topology>
    </subcellularLocation>
</comment>
<dbReference type="EMBL" id="BAABRL010000007">
    <property type="protein sequence ID" value="GAA5496196.1"/>
    <property type="molecule type" value="Genomic_DNA"/>
</dbReference>
<evidence type="ECO:0000256" key="5">
    <source>
        <dbReference type="SAM" id="Phobius"/>
    </source>
</evidence>
<sequence>MASKEKDKIDTLQSVELGEGVEILLRMAGPFPRAMALLLDYLIIIGVIVVLWIIMSILSSWFPRNVIIGILLLCFFMLGWGYFAFFESGKRGATPGKRALGLRVVDRSGNEASRGQVLVRNLLRFVDMLPGVPSASVGIMIGGYGCGLTSSLLSKKFQRLGDMVANTVVIYSTPVRHLSSAIPPVLKSVAPPVVLTKEEQAAIAAFRERAGLWSEARRIELADHASAVSGSKGREGMTKLLGMAHWLTERD</sequence>
<dbReference type="RefSeq" id="WP_346188902.1">
    <property type="nucleotide sequence ID" value="NZ_BAABRL010000007.1"/>
</dbReference>
<name>A0ABP9V0I0_9BACT</name>
<evidence type="ECO:0000256" key="2">
    <source>
        <dbReference type="ARBA" id="ARBA00022692"/>
    </source>
</evidence>
<organism evidence="7 8">
    <name type="scientific">Rubritalea halochordaticola</name>
    <dbReference type="NCBI Taxonomy" id="714537"/>
    <lineage>
        <taxon>Bacteria</taxon>
        <taxon>Pseudomonadati</taxon>
        <taxon>Verrucomicrobiota</taxon>
        <taxon>Verrucomicrobiia</taxon>
        <taxon>Verrucomicrobiales</taxon>
        <taxon>Rubritaleaceae</taxon>
        <taxon>Rubritalea</taxon>
    </lineage>
</organism>
<keyword evidence="8" id="KW-1185">Reference proteome</keyword>
<feature type="transmembrane region" description="Helical" evidence="5">
    <location>
        <begin position="132"/>
        <end position="153"/>
    </location>
</feature>
<evidence type="ECO:0000256" key="1">
    <source>
        <dbReference type="ARBA" id="ARBA00004141"/>
    </source>
</evidence>
<reference evidence="7 8" key="1">
    <citation type="submission" date="2024-02" db="EMBL/GenBank/DDBJ databases">
        <title>Rubritalea halochordaticola NBRC 107102.</title>
        <authorList>
            <person name="Ichikawa N."/>
            <person name="Katano-Makiyama Y."/>
            <person name="Hidaka K."/>
        </authorList>
    </citation>
    <scope>NUCLEOTIDE SEQUENCE [LARGE SCALE GENOMIC DNA]</scope>
    <source>
        <strain evidence="7 8">NBRC 107102</strain>
    </source>
</reference>
<feature type="domain" description="RDD" evidence="6">
    <location>
        <begin position="28"/>
        <end position="166"/>
    </location>
</feature>
<feature type="transmembrane region" description="Helical" evidence="5">
    <location>
        <begin position="66"/>
        <end position="85"/>
    </location>
</feature>
<keyword evidence="3 5" id="KW-1133">Transmembrane helix</keyword>
<protein>
    <recommendedName>
        <fullName evidence="6">RDD domain-containing protein</fullName>
    </recommendedName>
</protein>
<proteinExistence type="predicted"/>
<dbReference type="PANTHER" id="PTHR38480">
    <property type="entry name" value="SLR0254 PROTEIN"/>
    <property type="match status" value="1"/>
</dbReference>
<dbReference type="Proteomes" id="UP001424741">
    <property type="component" value="Unassembled WGS sequence"/>
</dbReference>
<keyword evidence="2 5" id="KW-0812">Transmembrane</keyword>
<dbReference type="Pfam" id="PF06271">
    <property type="entry name" value="RDD"/>
    <property type="match status" value="1"/>
</dbReference>
<evidence type="ECO:0000256" key="3">
    <source>
        <dbReference type="ARBA" id="ARBA00022989"/>
    </source>
</evidence>
<dbReference type="PANTHER" id="PTHR38480:SF1">
    <property type="entry name" value="SLR0254 PROTEIN"/>
    <property type="match status" value="1"/>
</dbReference>
<keyword evidence="4 5" id="KW-0472">Membrane</keyword>
<feature type="transmembrane region" description="Helical" evidence="5">
    <location>
        <begin position="34"/>
        <end position="54"/>
    </location>
</feature>
<evidence type="ECO:0000259" key="6">
    <source>
        <dbReference type="Pfam" id="PF06271"/>
    </source>
</evidence>
<evidence type="ECO:0000256" key="4">
    <source>
        <dbReference type="ARBA" id="ARBA00023136"/>
    </source>
</evidence>
<accession>A0ABP9V0I0</accession>
<gene>
    <name evidence="7" type="ORF">Rhal01_02378</name>
</gene>
<evidence type="ECO:0000313" key="8">
    <source>
        <dbReference type="Proteomes" id="UP001424741"/>
    </source>
</evidence>